<dbReference type="AlphaFoldDB" id="A0A9W9G0W7"/>
<reference evidence="3" key="1">
    <citation type="submission" date="2022-11" db="EMBL/GenBank/DDBJ databases">
        <authorList>
            <person name="Petersen C."/>
        </authorList>
    </citation>
    <scope>NUCLEOTIDE SEQUENCE</scope>
    <source>
        <strain evidence="3">IBT 30069</strain>
    </source>
</reference>
<dbReference type="EMBL" id="JAPQKH010000003">
    <property type="protein sequence ID" value="KAJ5109177.1"/>
    <property type="molecule type" value="Genomic_DNA"/>
</dbReference>
<dbReference type="SMART" id="SM01163">
    <property type="entry name" value="DUF1785"/>
    <property type="match status" value="1"/>
</dbReference>
<protein>
    <recommendedName>
        <fullName evidence="2">Piwi domain-containing protein</fullName>
    </recommendedName>
</protein>
<feature type="compositionally biased region" description="Gly residues" evidence="1">
    <location>
        <begin position="82"/>
        <end position="98"/>
    </location>
</feature>
<dbReference type="SUPFAM" id="SSF101690">
    <property type="entry name" value="PAZ domain"/>
    <property type="match status" value="2"/>
</dbReference>
<feature type="compositionally biased region" description="Low complexity" evidence="1">
    <location>
        <begin position="1"/>
        <end position="10"/>
    </location>
</feature>
<dbReference type="Pfam" id="PF16488">
    <property type="entry name" value="ArgoL2"/>
    <property type="match status" value="1"/>
</dbReference>
<dbReference type="Gene3D" id="3.30.420.10">
    <property type="entry name" value="Ribonuclease H-like superfamily/Ribonuclease H"/>
    <property type="match status" value="1"/>
</dbReference>
<dbReference type="Pfam" id="PF08699">
    <property type="entry name" value="ArgoL1"/>
    <property type="match status" value="1"/>
</dbReference>
<organism evidence="3 4">
    <name type="scientific">Penicillium angulare</name>
    <dbReference type="NCBI Taxonomy" id="116970"/>
    <lineage>
        <taxon>Eukaryota</taxon>
        <taxon>Fungi</taxon>
        <taxon>Dikarya</taxon>
        <taxon>Ascomycota</taxon>
        <taxon>Pezizomycotina</taxon>
        <taxon>Eurotiomycetes</taxon>
        <taxon>Eurotiomycetidae</taxon>
        <taxon>Eurotiales</taxon>
        <taxon>Aspergillaceae</taxon>
        <taxon>Penicillium</taxon>
    </lineage>
</organism>
<dbReference type="CDD" id="cd02846">
    <property type="entry name" value="PAZ_argonaute_like"/>
    <property type="match status" value="1"/>
</dbReference>
<gene>
    <name evidence="3" type="ORF">N7456_005852</name>
</gene>
<evidence type="ECO:0000259" key="2">
    <source>
        <dbReference type="PROSITE" id="PS50822"/>
    </source>
</evidence>
<dbReference type="SUPFAM" id="SSF53098">
    <property type="entry name" value="Ribonuclease H-like"/>
    <property type="match status" value="1"/>
</dbReference>
<dbReference type="Proteomes" id="UP001149165">
    <property type="component" value="Unassembled WGS sequence"/>
</dbReference>
<dbReference type="InterPro" id="IPR032474">
    <property type="entry name" value="Argonaute_N"/>
</dbReference>
<dbReference type="InterPro" id="IPR032472">
    <property type="entry name" value="ArgoL2"/>
</dbReference>
<dbReference type="InterPro" id="IPR014811">
    <property type="entry name" value="ArgoL1"/>
</dbReference>
<feature type="region of interest" description="Disordered" evidence="1">
    <location>
        <begin position="1"/>
        <end position="114"/>
    </location>
</feature>
<dbReference type="InterPro" id="IPR036397">
    <property type="entry name" value="RNaseH_sf"/>
</dbReference>
<dbReference type="Gene3D" id="3.40.50.2300">
    <property type="match status" value="1"/>
</dbReference>
<feature type="compositionally biased region" description="Gly residues" evidence="1">
    <location>
        <begin position="65"/>
        <end position="74"/>
    </location>
</feature>
<dbReference type="CDD" id="cd04657">
    <property type="entry name" value="Piwi_ago-like"/>
    <property type="match status" value="1"/>
</dbReference>
<dbReference type="Pfam" id="PF02171">
    <property type="entry name" value="Piwi"/>
    <property type="match status" value="1"/>
</dbReference>
<dbReference type="Pfam" id="PF16486">
    <property type="entry name" value="ArgoN"/>
    <property type="match status" value="1"/>
</dbReference>
<reference evidence="3" key="2">
    <citation type="journal article" date="2023" name="IMA Fungus">
        <title>Comparative genomic study of the Penicillium genus elucidates a diverse pangenome and 15 lateral gene transfer events.</title>
        <authorList>
            <person name="Petersen C."/>
            <person name="Sorensen T."/>
            <person name="Nielsen M.R."/>
            <person name="Sondergaard T.E."/>
            <person name="Sorensen J.L."/>
            <person name="Fitzpatrick D.A."/>
            <person name="Frisvad J.C."/>
            <person name="Nielsen K.L."/>
        </authorList>
    </citation>
    <scope>NUCLEOTIDE SEQUENCE</scope>
    <source>
        <strain evidence="3">IBT 30069</strain>
    </source>
</reference>
<dbReference type="InterPro" id="IPR045246">
    <property type="entry name" value="Piwi_ago-like"/>
</dbReference>
<feature type="compositionally biased region" description="Basic and acidic residues" evidence="1">
    <location>
        <begin position="143"/>
        <end position="156"/>
    </location>
</feature>
<proteinExistence type="predicted"/>
<feature type="compositionally biased region" description="Gly residues" evidence="1">
    <location>
        <begin position="11"/>
        <end position="38"/>
    </location>
</feature>
<dbReference type="SMART" id="SM00950">
    <property type="entry name" value="Piwi"/>
    <property type="match status" value="1"/>
</dbReference>
<dbReference type="PANTHER" id="PTHR22891">
    <property type="entry name" value="EUKARYOTIC TRANSLATION INITIATION FACTOR 2C"/>
    <property type="match status" value="1"/>
</dbReference>
<feature type="region of interest" description="Disordered" evidence="1">
    <location>
        <begin position="143"/>
        <end position="167"/>
    </location>
</feature>
<name>A0A9W9G0W7_9EURO</name>
<feature type="compositionally biased region" description="Basic and acidic residues" evidence="1">
    <location>
        <begin position="39"/>
        <end position="49"/>
    </location>
</feature>
<dbReference type="InterPro" id="IPR003165">
    <property type="entry name" value="Piwi"/>
</dbReference>
<dbReference type="OrthoDB" id="10252740at2759"/>
<feature type="domain" description="Piwi" evidence="2">
    <location>
        <begin position="697"/>
        <end position="1014"/>
    </location>
</feature>
<sequence length="1053" mass="117903">MSYNNRSQGSSRGGPPRGGQGAHGGGTSRAGGQGGNAGGDDRRPQRPDNRPPQGGNQPPRSDNRPGGGGGGGGRPFPDRTRGGGGGGRGGGGGGGRGGRAPREPPTRLHANLSENMDMRKYEDGCIKVQDHCAKDRIAEWHEEVKKQKTKPPKEQKIPPGPPPPRRPAYATIGRPFLVRSDFFEISFRDLNKCFYSYSVKLTPDPTAKWLKKAVFLALLEDPLIKKHAGSSDMAQELVTVGKLEKTTFQITLPGRTERTEKGQAGKKTDTFSVNLHETIKVCPEEILNALKDNCQKWPLRNETIFTRILNIVMTRHQTLDEDIVTTGQGRQKYFYIDPRRKEFSDLYHGLEVLRGYFSSVRFGANKLLLNLNVTHGTFFAQQPVSAYTKIFMDLHGYDWAGFNSQIKAVRVEVNHLPKEVDRHGREVYQQRAIWGVASPEDGDPSSGRPRPRVKLLGSGPDDVSFFEDVPGNPGGGAWTTVTSYFQRRYNVRAGAFPVLNLGNKQRPVYVPQECCRILPGQVFRGELVTVQRQNMITFSCRRPPDNFKSITEDGLSIMGIANDKVRETNLDIKKEMITVPARLLAPPLLKYGDTKTNVRAASWNLARVKFTALPRDKVVWTLVVFRRSKGEDREDMKKPEEDLSKPTSDFMKSLRGLGIQLNNPTTTDGIWKPFNDKNYRSQVEEVLNREICRRSTFVLVLIPENEENLFNHIKWIGDCKVGCLTHCCKYVKWKDGNDQYMANNAMKVNLKLGGTCQSLDSASSTKILAGNKTMVVGLDVTHPAAGDYLNFPSIAAMVASVNSKLGQWPGEARIQAKNKDETIKHTGVMLEWRLKAWHAKNNSQLPENILIYRDGVSEGQYLAVLHEELEDMKETCRGLYNRKKLPQPRFTYIVVTKRHHVRFFGAKAEEIDQNGNLHPGTVIDRGVTRPSLWDFYLQAQQAIMGSARPAHYVVMHDEIFTDRKANPDGNPADKVQELSHNICYMMGRCTRAVSYGTPAFLADMFCERARRYAKAYFTEAQEKKGGPKNYGLAGPQAADLALHTKYHETMVYI</sequence>
<keyword evidence="4" id="KW-1185">Reference proteome</keyword>
<evidence type="ECO:0000256" key="1">
    <source>
        <dbReference type="SAM" id="MobiDB-lite"/>
    </source>
</evidence>
<dbReference type="GO" id="GO:0003676">
    <property type="term" value="F:nucleic acid binding"/>
    <property type="evidence" value="ECO:0007669"/>
    <property type="project" value="InterPro"/>
</dbReference>
<evidence type="ECO:0000313" key="4">
    <source>
        <dbReference type="Proteomes" id="UP001149165"/>
    </source>
</evidence>
<dbReference type="PROSITE" id="PS50822">
    <property type="entry name" value="PIWI"/>
    <property type="match status" value="1"/>
</dbReference>
<evidence type="ECO:0000313" key="3">
    <source>
        <dbReference type="EMBL" id="KAJ5109177.1"/>
    </source>
</evidence>
<dbReference type="Gene3D" id="2.170.260.10">
    <property type="entry name" value="paz domain"/>
    <property type="match status" value="1"/>
</dbReference>
<accession>A0A9W9G0W7</accession>
<comment type="caution">
    <text evidence="3">The sequence shown here is derived from an EMBL/GenBank/DDBJ whole genome shotgun (WGS) entry which is preliminary data.</text>
</comment>
<dbReference type="InterPro" id="IPR012337">
    <property type="entry name" value="RNaseH-like_sf"/>
</dbReference>
<dbReference type="InterPro" id="IPR036085">
    <property type="entry name" value="PAZ_dom_sf"/>
</dbReference>